<feature type="transmembrane region" description="Helical" evidence="5">
    <location>
        <begin position="91"/>
        <end position="113"/>
    </location>
</feature>
<evidence type="ECO:0000256" key="3">
    <source>
        <dbReference type="ARBA" id="ARBA00022989"/>
    </source>
</evidence>
<organism evidence="6 7">
    <name type="scientific">Bifidobacterium psychraerophilum</name>
    <dbReference type="NCBI Taxonomy" id="218140"/>
    <lineage>
        <taxon>Bacteria</taxon>
        <taxon>Bacillati</taxon>
        <taxon>Actinomycetota</taxon>
        <taxon>Actinomycetes</taxon>
        <taxon>Bifidobacteriales</taxon>
        <taxon>Bifidobacteriaceae</taxon>
        <taxon>Bifidobacterium</taxon>
    </lineage>
</organism>
<dbReference type="AlphaFoldDB" id="A0A087CI46"/>
<dbReference type="SUPFAM" id="SSF161111">
    <property type="entry name" value="Cation efflux protein transmembrane domain-like"/>
    <property type="match status" value="1"/>
</dbReference>
<dbReference type="eggNOG" id="ENOG5030VYI">
    <property type="taxonomic scope" value="Bacteria"/>
</dbReference>
<dbReference type="EMBL" id="JGZI01000008">
    <property type="protein sequence ID" value="KFI82946.1"/>
    <property type="molecule type" value="Genomic_DNA"/>
</dbReference>
<feature type="transmembrane region" description="Helical" evidence="5">
    <location>
        <begin position="125"/>
        <end position="146"/>
    </location>
</feature>
<feature type="transmembrane region" description="Helical" evidence="5">
    <location>
        <begin position="48"/>
        <end position="70"/>
    </location>
</feature>
<evidence type="ECO:0000313" key="6">
    <source>
        <dbReference type="EMBL" id="KFI82946.1"/>
    </source>
</evidence>
<reference evidence="6 7" key="1">
    <citation type="submission" date="2014-03" db="EMBL/GenBank/DDBJ databases">
        <title>Genomics of Bifidobacteria.</title>
        <authorList>
            <person name="Ventura M."/>
            <person name="Milani C."/>
            <person name="Lugli G.A."/>
        </authorList>
    </citation>
    <scope>NUCLEOTIDE SEQUENCE [LARGE SCALE GENOMIC DNA]</scope>
    <source>
        <strain evidence="6 7">LMG 21775</strain>
    </source>
</reference>
<comment type="caution">
    <text evidence="6">The sequence shown here is derived from an EMBL/GenBank/DDBJ whole genome shotgun (WGS) entry which is preliminary data.</text>
</comment>
<keyword evidence="4 5" id="KW-0472">Membrane</keyword>
<accession>A0A087CI46</accession>
<comment type="subcellular location">
    <subcellularLocation>
        <location evidence="1">Membrane</location>
        <topology evidence="1">Multi-pass membrane protein</topology>
    </subcellularLocation>
</comment>
<sequence>MIRRITVIWNRYRSLALADRTALGAAGSVVVGVGMASVKLGLGVVTQSVLFIVSAVYYFMLCLSRFVIVYRHRRIRRLHDISERSRHEMSVYHRTGLLLCIVGLSYGFFSFTLMSVEAGASYSDIVAISVAAITVVKIGTAIRGLVVARRERNPTDAAVKAIAFTDALLSVVVMQNVLLLSQHTDGAGKSSGMVGMVLGAGVVVAGLVMFFRTKQRRFFAEGVRRH</sequence>
<dbReference type="InterPro" id="IPR027469">
    <property type="entry name" value="Cation_efflux_TMD_sf"/>
</dbReference>
<evidence type="ECO:0000256" key="1">
    <source>
        <dbReference type="ARBA" id="ARBA00004141"/>
    </source>
</evidence>
<name>A0A087CI46_9BIFI</name>
<feature type="transmembrane region" description="Helical" evidence="5">
    <location>
        <begin position="21"/>
        <end position="42"/>
    </location>
</feature>
<gene>
    <name evidence="6" type="ORF">BPSY_0737</name>
</gene>
<keyword evidence="2 5" id="KW-0812">Transmembrane</keyword>
<keyword evidence="7" id="KW-1185">Reference proteome</keyword>
<evidence type="ECO:0000256" key="2">
    <source>
        <dbReference type="ARBA" id="ARBA00022692"/>
    </source>
</evidence>
<dbReference type="GO" id="GO:0016020">
    <property type="term" value="C:membrane"/>
    <property type="evidence" value="ECO:0007669"/>
    <property type="project" value="UniProtKB-SubCell"/>
</dbReference>
<dbReference type="Proteomes" id="UP000029050">
    <property type="component" value="Unassembled WGS sequence"/>
</dbReference>
<dbReference type="STRING" id="218140.BPSY_0737"/>
<feature type="transmembrane region" description="Helical" evidence="5">
    <location>
        <begin position="158"/>
        <end position="180"/>
    </location>
</feature>
<feature type="transmembrane region" description="Helical" evidence="5">
    <location>
        <begin position="192"/>
        <end position="211"/>
    </location>
</feature>
<keyword evidence="3 5" id="KW-1133">Transmembrane helix</keyword>
<evidence type="ECO:0000313" key="7">
    <source>
        <dbReference type="Proteomes" id="UP000029050"/>
    </source>
</evidence>
<protein>
    <submittedName>
        <fullName evidence="6">Uncharacterized protein</fullName>
    </submittedName>
</protein>
<evidence type="ECO:0000256" key="4">
    <source>
        <dbReference type="ARBA" id="ARBA00023136"/>
    </source>
</evidence>
<proteinExistence type="predicted"/>
<evidence type="ECO:0000256" key="5">
    <source>
        <dbReference type="SAM" id="Phobius"/>
    </source>
</evidence>